<keyword evidence="1 4" id="KW-0240">DNA-directed RNA polymerase</keyword>
<accession>A0A0H5BKW3</accession>
<dbReference type="GO" id="GO:0005736">
    <property type="term" value="C:RNA polymerase I complex"/>
    <property type="evidence" value="ECO:0007669"/>
    <property type="project" value="TreeGrafter"/>
</dbReference>
<evidence type="ECO:0000313" key="4">
    <source>
        <dbReference type="EMBL" id="BAS01432.1"/>
    </source>
</evidence>
<dbReference type="InterPro" id="IPR036603">
    <property type="entry name" value="RBP11-like"/>
</dbReference>
<evidence type="ECO:0000256" key="1">
    <source>
        <dbReference type="ARBA" id="ARBA00022478"/>
    </source>
</evidence>
<dbReference type="GO" id="GO:0005666">
    <property type="term" value="C:RNA polymerase III complex"/>
    <property type="evidence" value="ECO:0007669"/>
    <property type="project" value="TreeGrafter"/>
</dbReference>
<protein>
    <submittedName>
        <fullName evidence="4">DNA-directed RNA polymerase II subunit</fullName>
    </submittedName>
</protein>
<dbReference type="InterPro" id="IPR050518">
    <property type="entry name" value="Rpo3/RPB3_RNA_Pol_subunit"/>
</dbReference>
<dbReference type="Gene3D" id="3.30.70.3110">
    <property type="match status" value="1"/>
</dbReference>
<name>A0A0H5BKW3_9EUKA</name>
<evidence type="ECO:0000259" key="3">
    <source>
        <dbReference type="SMART" id="SM00662"/>
    </source>
</evidence>
<dbReference type="GO" id="GO:0046983">
    <property type="term" value="F:protein dimerization activity"/>
    <property type="evidence" value="ECO:0007669"/>
    <property type="project" value="InterPro"/>
</dbReference>
<keyword evidence="4" id="KW-0542">Nucleomorph</keyword>
<evidence type="ECO:0000256" key="2">
    <source>
        <dbReference type="ARBA" id="ARBA00023163"/>
    </source>
</evidence>
<organism evidence="4">
    <name type="scientific">Lotharella vacuolata</name>
    <dbReference type="NCBI Taxonomy" id="74820"/>
    <lineage>
        <taxon>Eukaryota</taxon>
        <taxon>Sar</taxon>
        <taxon>Rhizaria</taxon>
        <taxon>Cercozoa</taxon>
        <taxon>Chlorarachniophyceae</taxon>
        <taxon>Lotharella</taxon>
    </lineage>
</organism>
<dbReference type="AlphaFoldDB" id="A0A0H5BKW3"/>
<dbReference type="PANTHER" id="PTHR11800">
    <property type="entry name" value="DNA-DIRECTED RNA POLYMERASE"/>
    <property type="match status" value="1"/>
</dbReference>
<keyword evidence="2" id="KW-0804">Transcription</keyword>
<dbReference type="InterPro" id="IPR011263">
    <property type="entry name" value="DNA-dir_RNA_pol_RpoA/D/Rpb3"/>
</dbReference>
<dbReference type="GO" id="GO:0003899">
    <property type="term" value="F:DNA-directed RNA polymerase activity"/>
    <property type="evidence" value="ECO:0007669"/>
    <property type="project" value="InterPro"/>
</dbReference>
<sequence length="305" mass="35949">MNIQQMEKHINMKILNPIMTDLNFISIIKNINYFFLNTIRNFLMTKIHNYAINSLIIFLNTSILNDEVLAHRIGLIPIVNNCLFEKSYYKEKIGKIFFEINHTCFKEKVYLLNSNSININDEFPLFHPYGKGISKKNPDFVDKWGYLIAKLKKKQSINAKIYIEENSGMQHTKWNFCSGVLFIKIPTLKWNFLILKAINFLEETNFNKIIIKSKAKIHSNFSHLLFVKINSIESDKGLINFITILRDLKILEFTNSKKFLLKFETNGTLITKYAMLNAIEKILKNIDLMLTKFKWKQYKKRDSNP</sequence>
<dbReference type="Gene3D" id="3.30.1360.10">
    <property type="entry name" value="RNA polymerase, RBP11-like subunit"/>
    <property type="match status" value="1"/>
</dbReference>
<geneLocation type="nucleomorph" evidence="4"/>
<reference evidence="4" key="1">
    <citation type="journal article" date="2015" name="Genome Biol. Evol.">
        <title>Nucleomorph Genome Sequences of Two Chlorarachniophytes, Amorphochlora amoebiformis and Lotharella vacuolata.</title>
        <authorList>
            <person name="Suzuki S."/>
            <person name="Shirato S."/>
            <person name="Hirakawa Y."/>
            <person name="Ishida K."/>
        </authorList>
    </citation>
    <scope>NUCLEOTIDE SEQUENCE</scope>
    <source>
        <strain evidence="4">CCMP240</strain>
    </source>
</reference>
<dbReference type="SUPFAM" id="SSF56553">
    <property type="entry name" value="Insert subdomain of RNA polymerase alpha subunit"/>
    <property type="match status" value="1"/>
</dbReference>
<dbReference type="InterPro" id="IPR036643">
    <property type="entry name" value="RNApol_insert_sf"/>
</dbReference>
<feature type="domain" description="DNA-directed RNA polymerase RpoA/D/Rpb3-type" evidence="3">
    <location>
        <begin position="21"/>
        <end position="292"/>
    </location>
</feature>
<dbReference type="GO" id="GO:0006351">
    <property type="term" value="P:DNA-templated transcription"/>
    <property type="evidence" value="ECO:0007669"/>
    <property type="project" value="InterPro"/>
</dbReference>
<dbReference type="Gene3D" id="2.170.120.12">
    <property type="entry name" value="DNA-directed RNA polymerase, insert domain"/>
    <property type="match status" value="1"/>
</dbReference>
<proteinExistence type="predicted"/>
<gene>
    <name evidence="4" type="primary">rpb3</name>
</gene>
<dbReference type="EMBL" id="AB996599">
    <property type="protein sequence ID" value="BAS01432.1"/>
    <property type="molecule type" value="Genomic_DNA"/>
</dbReference>
<dbReference type="PANTHER" id="PTHR11800:SF13">
    <property type="entry name" value="DNA-DIRECTED RNA POLYMERASES I AND III SUBUNIT RPAC1"/>
    <property type="match status" value="1"/>
</dbReference>
<dbReference type="SMART" id="SM00662">
    <property type="entry name" value="RPOLD"/>
    <property type="match status" value="1"/>
</dbReference>